<gene>
    <name evidence="2" type="ordered locus">Cwoe_1281</name>
</gene>
<dbReference type="AlphaFoldDB" id="D3FEN6"/>
<dbReference type="STRING" id="469383.Cwoe_1281"/>
<organism evidence="2 3">
    <name type="scientific">Conexibacter woesei (strain DSM 14684 / CCUG 47730 / CIP 108061 / JCM 11494 / NBRC 100937 / ID131577)</name>
    <dbReference type="NCBI Taxonomy" id="469383"/>
    <lineage>
        <taxon>Bacteria</taxon>
        <taxon>Bacillati</taxon>
        <taxon>Actinomycetota</taxon>
        <taxon>Thermoleophilia</taxon>
        <taxon>Solirubrobacterales</taxon>
        <taxon>Conexibacteraceae</taxon>
        <taxon>Conexibacter</taxon>
    </lineage>
</organism>
<evidence type="ECO:0000313" key="3">
    <source>
        <dbReference type="Proteomes" id="UP000008229"/>
    </source>
</evidence>
<dbReference type="Proteomes" id="UP000008229">
    <property type="component" value="Chromosome"/>
</dbReference>
<keyword evidence="1" id="KW-1133">Transmembrane helix</keyword>
<protein>
    <submittedName>
        <fullName evidence="2">Uncharacterized protein</fullName>
    </submittedName>
</protein>
<dbReference type="eggNOG" id="ENOG5030J8E">
    <property type="taxonomic scope" value="Bacteria"/>
</dbReference>
<dbReference type="EMBL" id="CP001854">
    <property type="protein sequence ID" value="ADB49710.1"/>
    <property type="molecule type" value="Genomic_DNA"/>
</dbReference>
<evidence type="ECO:0000313" key="2">
    <source>
        <dbReference type="EMBL" id="ADB49710.1"/>
    </source>
</evidence>
<keyword evidence="3" id="KW-1185">Reference proteome</keyword>
<feature type="transmembrane region" description="Helical" evidence="1">
    <location>
        <begin position="53"/>
        <end position="74"/>
    </location>
</feature>
<reference evidence="2 3" key="1">
    <citation type="journal article" date="2010" name="Stand. Genomic Sci.">
        <title>Complete genome sequence of Conexibacter woesei type strain (ID131577).</title>
        <authorList>
            <person name="Pukall R."/>
            <person name="Lapidus A."/>
            <person name="Glavina Del Rio T."/>
            <person name="Copeland A."/>
            <person name="Tice H."/>
            <person name="Cheng J.-F."/>
            <person name="Lucas S."/>
            <person name="Chen F."/>
            <person name="Nolan M."/>
            <person name="Bruce D."/>
            <person name="Goodwin L."/>
            <person name="Pitluck S."/>
            <person name="Mavromatis K."/>
            <person name="Ivanova N."/>
            <person name="Ovchinnikova G."/>
            <person name="Pati A."/>
            <person name="Chen A."/>
            <person name="Palaniappan K."/>
            <person name="Land M."/>
            <person name="Hauser L."/>
            <person name="Chang Y.-J."/>
            <person name="Jeffries C.D."/>
            <person name="Chain P."/>
            <person name="Meincke L."/>
            <person name="Sims D."/>
            <person name="Brettin T."/>
            <person name="Detter J.C."/>
            <person name="Rohde M."/>
            <person name="Goeker M."/>
            <person name="Bristow J."/>
            <person name="Eisen J.A."/>
            <person name="Markowitz V."/>
            <person name="Kyrpides N.C."/>
            <person name="Klenk H.-P."/>
            <person name="Hugenholtz P."/>
        </authorList>
    </citation>
    <scope>NUCLEOTIDE SEQUENCE [LARGE SCALE GENOMIC DNA]</scope>
    <source>
        <strain evidence="3">DSM 14684 / CIP 108061 / JCM 11494 / NBRC 100937 / ID131577</strain>
    </source>
</reference>
<dbReference type="RefSeq" id="WP_012932761.1">
    <property type="nucleotide sequence ID" value="NC_013739.1"/>
</dbReference>
<keyword evidence="1" id="KW-0472">Membrane</keyword>
<proteinExistence type="predicted"/>
<accession>D3FEN6</accession>
<name>D3FEN6_CONWI</name>
<evidence type="ECO:0000256" key="1">
    <source>
        <dbReference type="SAM" id="Phobius"/>
    </source>
</evidence>
<reference evidence="3" key="2">
    <citation type="submission" date="2010-01" db="EMBL/GenBank/DDBJ databases">
        <title>The complete genome of Conexibacter woesei DSM 14684.</title>
        <authorList>
            <consortium name="US DOE Joint Genome Institute (JGI-PGF)"/>
            <person name="Lucas S."/>
            <person name="Copeland A."/>
            <person name="Lapidus A."/>
            <person name="Glavina del Rio T."/>
            <person name="Dalin E."/>
            <person name="Tice H."/>
            <person name="Bruce D."/>
            <person name="Goodwin L."/>
            <person name="Pitluck S."/>
            <person name="Kyrpides N."/>
            <person name="Mavromatis K."/>
            <person name="Ivanova N."/>
            <person name="Mikhailova N."/>
            <person name="Chertkov O."/>
            <person name="Brettin T."/>
            <person name="Detter J.C."/>
            <person name="Han C."/>
            <person name="Larimer F."/>
            <person name="Land M."/>
            <person name="Hauser L."/>
            <person name="Markowitz V."/>
            <person name="Cheng J.-F."/>
            <person name="Hugenholtz P."/>
            <person name="Woyke T."/>
            <person name="Wu D."/>
            <person name="Pukall R."/>
            <person name="Steenblock K."/>
            <person name="Schneider S."/>
            <person name="Klenk H.-P."/>
            <person name="Eisen J.A."/>
        </authorList>
    </citation>
    <scope>NUCLEOTIDE SEQUENCE [LARGE SCALE GENOMIC DNA]</scope>
    <source>
        <strain evidence="3">DSM 14684 / CIP 108061 / JCM 11494 / NBRC 100937 / ID131577</strain>
    </source>
</reference>
<keyword evidence="1" id="KW-0812">Transmembrane</keyword>
<dbReference type="KEGG" id="cwo:Cwoe_1281"/>
<dbReference type="HOGENOM" id="CLU_138495_0_0_11"/>
<feature type="transmembrane region" description="Helical" evidence="1">
    <location>
        <begin position="112"/>
        <end position="133"/>
    </location>
</feature>
<feature type="transmembrane region" description="Helical" evidence="1">
    <location>
        <begin position="81"/>
        <end position="100"/>
    </location>
</feature>
<sequence precursor="true">MTVRSPAIARAALAVLALTALSIGLPASFAPESFYDDYPFFASWVSLLPPYNQHLVTDVGGLYLGFALVLGWAAWTLARELVRAVCAGWALMALLHFVFHATHLDGFSTADAIAELAGLGLVLVVPAVAVWAAGAVDRRDDAEAVGQLSE</sequence>